<proteinExistence type="predicted"/>
<comment type="subcellular location">
    <subcellularLocation>
        <location evidence="2">Secreted</location>
    </subcellularLocation>
</comment>
<organism evidence="12 13">
    <name type="scientific">Basidiobolus ranarum</name>
    <dbReference type="NCBI Taxonomy" id="34480"/>
    <lineage>
        <taxon>Eukaryota</taxon>
        <taxon>Fungi</taxon>
        <taxon>Fungi incertae sedis</taxon>
        <taxon>Zoopagomycota</taxon>
        <taxon>Entomophthoromycotina</taxon>
        <taxon>Basidiobolomycetes</taxon>
        <taxon>Basidiobolales</taxon>
        <taxon>Basidiobolaceae</taxon>
        <taxon>Basidiobolus</taxon>
    </lineage>
</organism>
<sequence length="693" mass="78263">MPAKKPSVNSATPSAAVLYPESLSSKAIPGDCNKEVFSKLNPQQLVEFLVNHKAKDCMDAFLWSWDAKLVPAFSRPHFAAVLDRIITDAPKYDGTNKGNMYELWEFIHIALYHDWVVQEIDFTGPESVAKINQAATAFKSNQAAFALTTEAGDVATEFLIALDNDGVRENHLDACAKVLNGMSSSSEGWKNHSQTIAASKVMYLSFRGVVNGDEGFRKTVLSNPQFLDAMEALSGYKHLYPNLDWLLRDGINEYARLSNLDKSVGDRVSKVLQNILAQELYPRLSAPWVSAAGSLEDYFSRCQEYKACRTDVEAVVFPNKYSFDNGNFVVYTPLDKKAIEQMYYASKQVKSQFFRITNTDLPLANDPNNVLHMKVYGSRKAYDDYQQYLYGLDTNNGGMYIENGATFYTYQRRVPQDSVLTLEELFRHEYVHYLNGRWAVHGFFGEGPWYQGDRTTSMDEGMAEYLAGSTKKEGVKNREYIFYSIKNDNSRMTVNQLLHATYSEDGFRFYSYAGAFWAFLDANYPSKLRKMYQLLRANDVAGFDTFRTDISKDSAIQVAYNRYLDEQISLYDAGKLFVPDTSYVQPGQLVESTPAAIQANFRKVTGLNGVCSQINNGTYPRFNCKGGYSATTVTSNPDQVAKDIYRALDSSILQRTDKDINNFSDMNCYYTNPRNYGANVVSADYTCEGPLKF</sequence>
<keyword evidence="13" id="KW-1185">Reference proteome</keyword>
<keyword evidence="4" id="KW-0645">Protease</keyword>
<evidence type="ECO:0000256" key="2">
    <source>
        <dbReference type="ARBA" id="ARBA00004613"/>
    </source>
</evidence>
<feature type="domain" description="Peptidase M9 collagenase N-terminal" evidence="11">
    <location>
        <begin position="32"/>
        <end position="203"/>
    </location>
</feature>
<keyword evidence="6" id="KW-0732">Signal</keyword>
<dbReference type="Pfam" id="PF08453">
    <property type="entry name" value="Peptidase_M9_N"/>
    <property type="match status" value="1"/>
</dbReference>
<evidence type="ECO:0000313" key="13">
    <source>
        <dbReference type="Proteomes" id="UP001479436"/>
    </source>
</evidence>
<dbReference type="PRINTS" id="PR00931">
    <property type="entry name" value="MICOLLPTASE"/>
</dbReference>
<name>A0ABR2WQ77_9FUNG</name>
<keyword evidence="5" id="KW-0479">Metal-binding</keyword>
<dbReference type="InterPro" id="IPR002169">
    <property type="entry name" value="Peptidase_M9A/M9B"/>
</dbReference>
<keyword evidence="3" id="KW-0964">Secreted</keyword>
<keyword evidence="7" id="KW-0378">Hydrolase</keyword>
<evidence type="ECO:0000256" key="10">
    <source>
        <dbReference type="ARBA" id="ARBA00023145"/>
    </source>
</evidence>
<comment type="caution">
    <text evidence="12">The sequence shown here is derived from an EMBL/GenBank/DDBJ whole genome shotgun (WGS) entry which is preliminary data.</text>
</comment>
<dbReference type="PANTHER" id="PTHR13062">
    <property type="entry name" value="COLLAGENASE"/>
    <property type="match status" value="1"/>
</dbReference>
<dbReference type="PANTHER" id="PTHR13062:SF9">
    <property type="entry name" value="MICROBIAL COLLAGENASE"/>
    <property type="match status" value="1"/>
</dbReference>
<keyword evidence="8" id="KW-0862">Zinc</keyword>
<dbReference type="EMBL" id="JASJQH010000581">
    <property type="protein sequence ID" value="KAK9763678.1"/>
    <property type="molecule type" value="Genomic_DNA"/>
</dbReference>
<gene>
    <name evidence="12" type="ORF">K7432_009434</name>
</gene>
<evidence type="ECO:0000256" key="6">
    <source>
        <dbReference type="ARBA" id="ARBA00022729"/>
    </source>
</evidence>
<dbReference type="Pfam" id="PF01752">
    <property type="entry name" value="Peptidase_M9"/>
    <property type="match status" value="1"/>
</dbReference>
<evidence type="ECO:0000256" key="7">
    <source>
        <dbReference type="ARBA" id="ARBA00022801"/>
    </source>
</evidence>
<protein>
    <recommendedName>
        <fullName evidence="11">Peptidase M9 collagenase N-terminal domain-containing protein</fullName>
    </recommendedName>
</protein>
<comment type="cofactor">
    <cofactor evidence="1">
        <name>Zn(2+)</name>
        <dbReference type="ChEBI" id="CHEBI:29105"/>
    </cofactor>
</comment>
<keyword evidence="10" id="KW-0865">Zymogen</keyword>
<dbReference type="Gene3D" id="1.10.390.20">
    <property type="match status" value="1"/>
</dbReference>
<evidence type="ECO:0000256" key="9">
    <source>
        <dbReference type="ARBA" id="ARBA00023049"/>
    </source>
</evidence>
<keyword evidence="9" id="KW-0482">Metalloprotease</keyword>
<evidence type="ECO:0000256" key="4">
    <source>
        <dbReference type="ARBA" id="ARBA00022670"/>
    </source>
</evidence>
<dbReference type="InterPro" id="IPR013661">
    <property type="entry name" value="Peptidase_M9_N_dom"/>
</dbReference>
<dbReference type="Proteomes" id="UP001479436">
    <property type="component" value="Unassembled WGS sequence"/>
</dbReference>
<reference evidence="12 13" key="1">
    <citation type="submission" date="2023-04" db="EMBL/GenBank/DDBJ databases">
        <title>Genome of Basidiobolus ranarum AG-B5.</title>
        <authorList>
            <person name="Stajich J.E."/>
            <person name="Carter-House D."/>
            <person name="Gryganskyi A."/>
        </authorList>
    </citation>
    <scope>NUCLEOTIDE SEQUENCE [LARGE SCALE GENOMIC DNA]</scope>
    <source>
        <strain evidence="12 13">AG-B5</strain>
    </source>
</reference>
<evidence type="ECO:0000259" key="11">
    <source>
        <dbReference type="Pfam" id="PF08453"/>
    </source>
</evidence>
<evidence type="ECO:0000313" key="12">
    <source>
        <dbReference type="EMBL" id="KAK9763678.1"/>
    </source>
</evidence>
<dbReference type="Gene3D" id="3.40.30.160">
    <property type="entry name" value="Collagenase ColT, N-terminal domain"/>
    <property type="match status" value="1"/>
</dbReference>
<evidence type="ECO:0000256" key="5">
    <source>
        <dbReference type="ARBA" id="ARBA00022723"/>
    </source>
</evidence>
<evidence type="ECO:0000256" key="3">
    <source>
        <dbReference type="ARBA" id="ARBA00022525"/>
    </source>
</evidence>
<evidence type="ECO:0000256" key="8">
    <source>
        <dbReference type="ARBA" id="ARBA00022833"/>
    </source>
</evidence>
<accession>A0ABR2WQ77</accession>
<evidence type="ECO:0000256" key="1">
    <source>
        <dbReference type="ARBA" id="ARBA00001947"/>
    </source>
</evidence>